<dbReference type="Proteomes" id="UP000256585">
    <property type="component" value="Chromosome"/>
</dbReference>
<sequence length="135" mass="14334">MKLAKSIMIANIVSFAAAIFSLPLFIVIAIALGAAGSGIGSSYTLLGLSWGTGVFAIFYFIFLGVASLVAWIYSIVGCAKAFQDNETVIGVLFLIGVLSFPLLSFIASILYYKASKNTQNSNNSYNLNNTNSVNI</sequence>
<keyword evidence="3" id="KW-1185">Reference proteome</keyword>
<dbReference type="RefSeq" id="WP_116171872.1">
    <property type="nucleotide sequence ID" value="NZ_CP033058.2"/>
</dbReference>
<reference evidence="2" key="1">
    <citation type="submission" date="2019-03" db="EMBL/GenBank/DDBJ databases">
        <title>Draft Sequence and Annotation of the Mycoplasma phocicerebrale Strain 1049T Genome.</title>
        <authorList>
            <person name="Frasca S.Jr."/>
            <person name="Kutish G.F."/>
            <person name="Castellanos Gell J."/>
            <person name="Michaels D.L."/>
            <person name="Brown D.R."/>
        </authorList>
    </citation>
    <scope>NUCLEOTIDE SEQUENCE</scope>
    <source>
        <strain evidence="2">1049</strain>
    </source>
</reference>
<keyword evidence="1" id="KW-0472">Membrane</keyword>
<dbReference type="KEGG" id="mphc:DMC14_000640"/>
<dbReference type="AlphaFoldDB" id="A0A3T0TTL3"/>
<feature type="transmembrane region" description="Helical" evidence="1">
    <location>
        <begin position="88"/>
        <end position="112"/>
    </location>
</feature>
<organism evidence="2 3">
    <name type="scientific">Metamycoplasma phocicerebrale</name>
    <dbReference type="NCBI Taxonomy" id="142649"/>
    <lineage>
        <taxon>Bacteria</taxon>
        <taxon>Bacillati</taxon>
        <taxon>Mycoplasmatota</taxon>
        <taxon>Mycoplasmoidales</taxon>
        <taxon>Metamycoplasmataceae</taxon>
        <taxon>Metamycoplasma</taxon>
    </lineage>
</organism>
<dbReference type="EMBL" id="CP033058">
    <property type="protein sequence ID" value="AZZ65309.1"/>
    <property type="molecule type" value="Genomic_DNA"/>
</dbReference>
<feature type="transmembrane region" description="Helical" evidence="1">
    <location>
        <begin position="12"/>
        <end position="34"/>
    </location>
</feature>
<proteinExistence type="predicted"/>
<keyword evidence="1" id="KW-0812">Transmembrane</keyword>
<protein>
    <submittedName>
        <fullName evidence="2">Uncharacterized protein</fullName>
    </submittedName>
</protein>
<name>A0A3T0TTL3_9BACT</name>
<keyword evidence="1" id="KW-1133">Transmembrane helix</keyword>
<accession>A0A3T0TTL3</accession>
<evidence type="ECO:0000256" key="1">
    <source>
        <dbReference type="SAM" id="Phobius"/>
    </source>
</evidence>
<gene>
    <name evidence="2" type="ORF">DMC14_000640</name>
</gene>
<evidence type="ECO:0000313" key="2">
    <source>
        <dbReference type="EMBL" id="AZZ65309.1"/>
    </source>
</evidence>
<evidence type="ECO:0000313" key="3">
    <source>
        <dbReference type="Proteomes" id="UP000256585"/>
    </source>
</evidence>
<feature type="transmembrane region" description="Helical" evidence="1">
    <location>
        <begin position="54"/>
        <end position="76"/>
    </location>
</feature>